<proteinExistence type="inferred from homology"/>
<keyword evidence="4" id="KW-0472">Membrane</keyword>
<comment type="similarity">
    <text evidence="1">Belongs to the short-chain dehydrogenases/reductases (SDR) family.</text>
</comment>
<evidence type="ECO:0000256" key="2">
    <source>
        <dbReference type="ARBA" id="ARBA00023002"/>
    </source>
</evidence>
<dbReference type="InterPro" id="IPR002347">
    <property type="entry name" value="SDR_fam"/>
</dbReference>
<gene>
    <name evidence="6" type="ORF">ACHAXA_008490</name>
</gene>
<dbReference type="PANTHER" id="PTHR24320">
    <property type="entry name" value="RETINOL DEHYDROGENASE"/>
    <property type="match status" value="1"/>
</dbReference>
<organism evidence="6 7">
    <name type="scientific">Cyclostephanos tholiformis</name>
    <dbReference type="NCBI Taxonomy" id="382380"/>
    <lineage>
        <taxon>Eukaryota</taxon>
        <taxon>Sar</taxon>
        <taxon>Stramenopiles</taxon>
        <taxon>Ochrophyta</taxon>
        <taxon>Bacillariophyta</taxon>
        <taxon>Coscinodiscophyceae</taxon>
        <taxon>Thalassiosirophycidae</taxon>
        <taxon>Stephanodiscales</taxon>
        <taxon>Stephanodiscaceae</taxon>
        <taxon>Cyclostephanos</taxon>
    </lineage>
</organism>
<dbReference type="GO" id="GO:0016491">
    <property type="term" value="F:oxidoreductase activity"/>
    <property type="evidence" value="ECO:0007669"/>
    <property type="project" value="UniProtKB-KW"/>
</dbReference>
<dbReference type="SUPFAM" id="SSF51735">
    <property type="entry name" value="NAD(P)-binding Rossmann-fold domains"/>
    <property type="match status" value="1"/>
</dbReference>
<dbReference type="Pfam" id="PF00106">
    <property type="entry name" value="adh_short"/>
    <property type="match status" value="1"/>
</dbReference>
<sequence length="1023" mass="112410">MVIMMIMMMIMIMIMMVVVASSFASSATATTTTTTKMTTIKTTTCPTFPTVPEGEDGRGERDRDIDIDVVVSHPFKTPYATRTAGGCESPSDDDVRGGVSSAVEEKNDCRSSSSSPSPSLLDACIVSGEMALDGSFKMHSAGGYELSISSLESRNARDKDESLAWCGKGHDEMLRTLKILVDERPVVISGGGIRISREDDAHMMADECLPTEDADMFQHEEEAQDEHGDVPSDGRDGSPNVINGEAKIDSAVSESGDTDNEITMTIEEFGGGDDLEGDFVGGIGTRTGVIGDMDADDRDGAEGDERIDESREVGDRVSAHRAASVRIVESNVDIEYRADALSIMPARNASACYHLCPHHVASITPVLSLTYAVVVHVFLASFRERTLCPGPGHRFWRMVAVRVVVAALFVVVGFRLASIEAMTEASSSWSSTVIFMAKTILVMSSIGASVTLALRTRRIEVDGPIPPSPENGENSRPLDGVVVFVTGANAGIGLETSRQLYHRGATVILGCRSKSRASDAMRSIDPDYQRVDGDDHDMGGGVARWGPGRLHFVELDLTSFASVREASQALLSTKMPLHVLINNAGVMMRRREMTSDGIETTMAANHLGHFLLTNLLLPKLRKSAIEGPSRVITVSSSLYLNARRRRFRRDGEDASMEPGIDLSDLQCEWKRYSLFEQYAQSKLANVMFAIELGRREKRKWQELQLRRLRDRNVPHEGGNNNQPANEKTSRKTEKKKLRPKLTPVDAPLMDDDELGLGYNDIVPTPPLATKKIISEVKEYREVAEKKKLRPKLTPVDAPLMDDDEFGLGFNDIVPTPPLATKKVIVTEYHEEADKKKLIPVDLSSSTCDDETGLSFHEIAVSTTPQSSPTEIENQIYPKKDTPLLSSNTNGGDGKVEHQHNSTTTKTATINDVEESWALSLPRVMSFCLHPGLVRTNVVRDMPWYLFYPNKIFAIFMALLQKTPHSGAFTSVYCAVMNAKELMHDNECYFVNSEPQSIHQFAVNEDDCALLWELSSKLVTGNTS</sequence>
<keyword evidence="7" id="KW-1185">Reference proteome</keyword>
<keyword evidence="5" id="KW-0732">Signal</keyword>
<feature type="compositionally biased region" description="Basic and acidic residues" evidence="3">
    <location>
        <begin position="221"/>
        <end position="236"/>
    </location>
</feature>
<evidence type="ECO:0000256" key="3">
    <source>
        <dbReference type="SAM" id="MobiDB-lite"/>
    </source>
</evidence>
<keyword evidence="4" id="KW-1133">Transmembrane helix</keyword>
<dbReference type="AlphaFoldDB" id="A0ABD3RCH2"/>
<name>A0ABD3RCH2_9STRA</name>
<comment type="caution">
    <text evidence="6">The sequence shown here is derived from an EMBL/GenBank/DDBJ whole genome shotgun (WGS) entry which is preliminary data.</text>
</comment>
<keyword evidence="4" id="KW-0812">Transmembrane</keyword>
<dbReference type="PANTHER" id="PTHR24320:SF148">
    <property type="entry name" value="NAD(P)-BINDING ROSSMANN-FOLD SUPERFAMILY PROTEIN"/>
    <property type="match status" value="1"/>
</dbReference>
<reference evidence="6 7" key="1">
    <citation type="submission" date="2024-10" db="EMBL/GenBank/DDBJ databases">
        <title>Updated reference genomes for cyclostephanoid diatoms.</title>
        <authorList>
            <person name="Roberts W.R."/>
            <person name="Alverson A.J."/>
        </authorList>
    </citation>
    <scope>NUCLEOTIDE SEQUENCE [LARGE SCALE GENOMIC DNA]</scope>
    <source>
        <strain evidence="6 7">AJA228-03</strain>
    </source>
</reference>
<dbReference type="InterPro" id="IPR036291">
    <property type="entry name" value="NAD(P)-bd_dom_sf"/>
</dbReference>
<feature type="region of interest" description="Disordered" evidence="3">
    <location>
        <begin position="286"/>
        <end position="315"/>
    </location>
</feature>
<evidence type="ECO:0000256" key="4">
    <source>
        <dbReference type="SAM" id="Phobius"/>
    </source>
</evidence>
<evidence type="ECO:0000313" key="7">
    <source>
        <dbReference type="Proteomes" id="UP001530377"/>
    </source>
</evidence>
<dbReference type="EMBL" id="JALLPB020000309">
    <property type="protein sequence ID" value="KAL3810717.1"/>
    <property type="molecule type" value="Genomic_DNA"/>
</dbReference>
<accession>A0ABD3RCH2</accession>
<feature type="chain" id="PRO_5044841120" description="Retinol dehydrogenase 13" evidence="5">
    <location>
        <begin position="21"/>
        <end position="1023"/>
    </location>
</feature>
<protein>
    <recommendedName>
        <fullName evidence="8">Retinol dehydrogenase 13</fullName>
    </recommendedName>
</protein>
<feature type="region of interest" description="Disordered" evidence="3">
    <location>
        <begin position="710"/>
        <end position="748"/>
    </location>
</feature>
<feature type="region of interest" description="Disordered" evidence="3">
    <location>
        <begin position="221"/>
        <end position="257"/>
    </location>
</feature>
<evidence type="ECO:0008006" key="8">
    <source>
        <dbReference type="Google" id="ProtNLM"/>
    </source>
</evidence>
<feature type="signal peptide" evidence="5">
    <location>
        <begin position="1"/>
        <end position="20"/>
    </location>
</feature>
<feature type="transmembrane region" description="Helical" evidence="4">
    <location>
        <begin position="399"/>
        <end position="417"/>
    </location>
</feature>
<feature type="transmembrane region" description="Helical" evidence="4">
    <location>
        <begin position="360"/>
        <end position="379"/>
    </location>
</feature>
<feature type="transmembrane region" description="Helical" evidence="4">
    <location>
        <begin position="429"/>
        <end position="454"/>
    </location>
</feature>
<dbReference type="Proteomes" id="UP001530377">
    <property type="component" value="Unassembled WGS sequence"/>
</dbReference>
<feature type="region of interest" description="Disordered" evidence="3">
    <location>
        <begin position="81"/>
        <end position="120"/>
    </location>
</feature>
<feature type="compositionally biased region" description="Basic and acidic residues" evidence="3">
    <location>
        <begin position="298"/>
        <end position="315"/>
    </location>
</feature>
<keyword evidence="2" id="KW-0560">Oxidoreductase</keyword>
<evidence type="ECO:0000256" key="5">
    <source>
        <dbReference type="SAM" id="SignalP"/>
    </source>
</evidence>
<dbReference type="Gene3D" id="3.40.50.720">
    <property type="entry name" value="NAD(P)-binding Rossmann-like Domain"/>
    <property type="match status" value="2"/>
</dbReference>
<evidence type="ECO:0000313" key="6">
    <source>
        <dbReference type="EMBL" id="KAL3810717.1"/>
    </source>
</evidence>
<evidence type="ECO:0000256" key="1">
    <source>
        <dbReference type="ARBA" id="ARBA00006484"/>
    </source>
</evidence>